<evidence type="ECO:0000313" key="1">
    <source>
        <dbReference type="EMBL" id="VVD71337.1"/>
    </source>
</evidence>
<sequence>METLSRGLERRGRSVKRVTESIFERDRVGIVSQEVFSG</sequence>
<accession>A0A5E4S6R9</accession>
<protein>
    <submittedName>
        <fullName evidence="1">Uncharacterized protein</fullName>
    </submittedName>
</protein>
<dbReference type="AlphaFoldDB" id="A0A5E4S6R9"/>
<proteinExistence type="predicted"/>
<organism evidence="1 2">
    <name type="scientific">Pandoraea morbifera</name>
    <dbReference type="NCBI Taxonomy" id="2508300"/>
    <lineage>
        <taxon>Bacteria</taxon>
        <taxon>Pseudomonadati</taxon>
        <taxon>Pseudomonadota</taxon>
        <taxon>Betaproteobacteria</taxon>
        <taxon>Burkholderiales</taxon>
        <taxon>Burkholderiaceae</taxon>
        <taxon>Pandoraea</taxon>
    </lineage>
</organism>
<dbReference type="Proteomes" id="UP000368474">
    <property type="component" value="Unassembled WGS sequence"/>
</dbReference>
<name>A0A5E4S6R9_9BURK</name>
<keyword evidence="2" id="KW-1185">Reference proteome</keyword>
<reference evidence="1 2" key="1">
    <citation type="submission" date="2019-08" db="EMBL/GenBank/DDBJ databases">
        <authorList>
            <person name="Peeters C."/>
        </authorList>
    </citation>
    <scope>NUCLEOTIDE SEQUENCE [LARGE SCALE GENOMIC DNA]</scope>
    <source>
        <strain evidence="1 2">LMG 31116</strain>
    </source>
</reference>
<gene>
    <name evidence="1" type="ORF">PMO31116_00625</name>
</gene>
<dbReference type="EMBL" id="CABPSD010000001">
    <property type="protein sequence ID" value="VVD71337.1"/>
    <property type="molecule type" value="Genomic_DNA"/>
</dbReference>
<evidence type="ECO:0000313" key="2">
    <source>
        <dbReference type="Proteomes" id="UP000368474"/>
    </source>
</evidence>